<dbReference type="EMBL" id="BLLF01000001">
    <property type="protein sequence ID" value="GFH05529.1"/>
    <property type="molecule type" value="Genomic_DNA"/>
</dbReference>
<keyword evidence="3" id="KW-1185">Reference proteome</keyword>
<reference evidence="2 3" key="1">
    <citation type="submission" date="2020-02" db="EMBL/GenBank/DDBJ databases">
        <title>Draft genome sequence of Haematococcus lacustris strain NIES-144.</title>
        <authorList>
            <person name="Morimoto D."/>
            <person name="Nakagawa S."/>
            <person name="Yoshida T."/>
            <person name="Sawayama S."/>
        </authorList>
    </citation>
    <scope>NUCLEOTIDE SEQUENCE [LARGE SCALE GENOMIC DNA]</scope>
    <source>
        <strain evidence="2 3">NIES-144</strain>
    </source>
</reference>
<accession>A0A699YHW5</accession>
<protein>
    <submittedName>
        <fullName evidence="2">Uncharacterized protein</fullName>
    </submittedName>
</protein>
<feature type="region of interest" description="Disordered" evidence="1">
    <location>
        <begin position="1"/>
        <end position="48"/>
    </location>
</feature>
<evidence type="ECO:0000256" key="1">
    <source>
        <dbReference type="SAM" id="MobiDB-lite"/>
    </source>
</evidence>
<feature type="compositionally biased region" description="Basic and acidic residues" evidence="1">
    <location>
        <begin position="1"/>
        <end position="10"/>
    </location>
</feature>
<dbReference type="AlphaFoldDB" id="A0A699YHW5"/>
<feature type="compositionally biased region" description="Low complexity" evidence="1">
    <location>
        <begin position="11"/>
        <end position="44"/>
    </location>
</feature>
<evidence type="ECO:0000313" key="2">
    <source>
        <dbReference type="EMBL" id="GFH05529.1"/>
    </source>
</evidence>
<proteinExistence type="predicted"/>
<comment type="caution">
    <text evidence="2">The sequence shown here is derived from an EMBL/GenBank/DDBJ whole genome shotgun (WGS) entry which is preliminary data.</text>
</comment>
<sequence>MNSHLERDNRSTGSVSEASSRGSRDSSSSSSGSSSDSSGSSAGACCTQTLRRGNPSTLYLHLSATAAARHSCQSG</sequence>
<name>A0A699YHW5_HAELA</name>
<evidence type="ECO:0000313" key="3">
    <source>
        <dbReference type="Proteomes" id="UP000485058"/>
    </source>
</evidence>
<organism evidence="2 3">
    <name type="scientific">Haematococcus lacustris</name>
    <name type="common">Green alga</name>
    <name type="synonym">Haematococcus pluvialis</name>
    <dbReference type="NCBI Taxonomy" id="44745"/>
    <lineage>
        <taxon>Eukaryota</taxon>
        <taxon>Viridiplantae</taxon>
        <taxon>Chlorophyta</taxon>
        <taxon>core chlorophytes</taxon>
        <taxon>Chlorophyceae</taxon>
        <taxon>CS clade</taxon>
        <taxon>Chlamydomonadales</taxon>
        <taxon>Haematococcaceae</taxon>
        <taxon>Haematococcus</taxon>
    </lineage>
</organism>
<gene>
    <name evidence="2" type="ORF">HaLaN_00006</name>
</gene>
<dbReference type="Proteomes" id="UP000485058">
    <property type="component" value="Unassembled WGS sequence"/>
</dbReference>